<proteinExistence type="predicted"/>
<feature type="domain" description="HTH bat-type" evidence="3">
    <location>
        <begin position="157"/>
        <end position="208"/>
    </location>
</feature>
<dbReference type="OrthoDB" id="156233at2157"/>
<dbReference type="SUPFAM" id="SSF88659">
    <property type="entry name" value="Sigma3 and sigma4 domains of RNA polymerase sigma factors"/>
    <property type="match status" value="1"/>
</dbReference>
<evidence type="ECO:0000256" key="1">
    <source>
        <dbReference type="ARBA" id="ARBA00023015"/>
    </source>
</evidence>
<dbReference type="Gene3D" id="1.10.10.10">
    <property type="entry name" value="Winged helix-like DNA-binding domain superfamily/Winged helix DNA-binding domain"/>
    <property type="match status" value="1"/>
</dbReference>
<reference evidence="6 7" key="1">
    <citation type="submission" date="2016-10" db="EMBL/GenBank/DDBJ databases">
        <authorList>
            <person name="de Groot N.N."/>
        </authorList>
    </citation>
    <scope>NUCLEOTIDE SEQUENCE [LARGE SCALE GENOMIC DNA]</scope>
    <source>
        <strain evidence="6 7">CGMCC 1.10331</strain>
    </source>
</reference>
<dbReference type="InterPro" id="IPR007050">
    <property type="entry name" value="HTH_bacterioopsin"/>
</dbReference>
<keyword evidence="2" id="KW-0804">Transcription</keyword>
<dbReference type="RefSeq" id="WP_103991163.1">
    <property type="nucleotide sequence ID" value="NZ_CP031311.1"/>
</dbReference>
<dbReference type="PANTHER" id="PTHR34236">
    <property type="entry name" value="DIMETHYL SULFOXIDE REDUCTASE TRANSCRIPTIONAL ACTIVATOR"/>
    <property type="match status" value="1"/>
</dbReference>
<evidence type="ECO:0000259" key="3">
    <source>
        <dbReference type="Pfam" id="PF04967"/>
    </source>
</evidence>
<dbReference type="Proteomes" id="UP000236740">
    <property type="component" value="Unassembled WGS sequence"/>
</dbReference>
<dbReference type="GeneID" id="39856472"/>
<feature type="domain" description="Bacterioopsin transcriptional activator GAF and HTH associated" evidence="4">
    <location>
        <begin position="26"/>
        <end position="133"/>
    </location>
</feature>
<dbReference type="EMBL" id="CP031311">
    <property type="protein sequence ID" value="QCC46238.1"/>
    <property type="molecule type" value="Genomic_DNA"/>
</dbReference>
<reference evidence="5 8" key="2">
    <citation type="journal article" date="2019" name="Nat. Commun.">
        <title>A new type of DNA phosphorothioation-based antiviral system in archaea.</title>
        <authorList>
            <person name="Xiong L."/>
            <person name="Liu S."/>
            <person name="Chen S."/>
            <person name="Xiao Y."/>
            <person name="Zhu B."/>
            <person name="Gao Y."/>
            <person name="Zhang Y."/>
            <person name="Chen B."/>
            <person name="Luo J."/>
            <person name="Deng Z."/>
            <person name="Chen X."/>
            <person name="Wang L."/>
            <person name="Chen S."/>
        </authorList>
    </citation>
    <scope>NUCLEOTIDE SEQUENCE [LARGE SCALE GENOMIC DNA]</scope>
    <source>
        <strain evidence="5 8">CGMCC 1.10331</strain>
    </source>
</reference>
<evidence type="ECO:0000313" key="5">
    <source>
        <dbReference type="EMBL" id="QCC46238.1"/>
    </source>
</evidence>
<dbReference type="PANTHER" id="PTHR34236:SF1">
    <property type="entry name" value="DIMETHYL SULFOXIDE REDUCTASE TRANSCRIPTIONAL ACTIVATOR"/>
    <property type="match status" value="1"/>
</dbReference>
<keyword evidence="1" id="KW-0805">Transcription regulation</keyword>
<dbReference type="AlphaFoldDB" id="A0A1H5X6A4"/>
<organism evidence="6 7">
    <name type="scientific">Halobellus limi</name>
    <dbReference type="NCBI Taxonomy" id="699433"/>
    <lineage>
        <taxon>Archaea</taxon>
        <taxon>Methanobacteriati</taxon>
        <taxon>Methanobacteriota</taxon>
        <taxon>Stenosarchaea group</taxon>
        <taxon>Halobacteria</taxon>
        <taxon>Halobacteriales</taxon>
        <taxon>Haloferacaceae</taxon>
        <taxon>Halobellus</taxon>
    </lineage>
</organism>
<sequence length="213" mass="24074">MGFIAEYTIDSPVMEETHDRVPEAVLEMEDLQILQDGQAKYVFWVSNVDPETFEAALSDDPSVAEFAVLTSIGDRSLYRVNFTSEARRKMTYPEASNFDIVFLGAHSTNEGVHFRSQVPTRDALYSFRERCRELGIPFKLDSIYQEGNSDALDQYGLTDAQREALVLAHERGYFEPTRKASLEEIASDLSISRQALAGRLRRGHAQLIESTLL</sequence>
<protein>
    <submittedName>
        <fullName evidence="5">Bacterio-opsin activator</fullName>
    </submittedName>
    <submittedName>
        <fullName evidence="6">GAF and HTH_10 associated domain-containing protein</fullName>
    </submittedName>
</protein>
<evidence type="ECO:0000259" key="4">
    <source>
        <dbReference type="Pfam" id="PF15915"/>
    </source>
</evidence>
<evidence type="ECO:0000313" key="7">
    <source>
        <dbReference type="Proteomes" id="UP000236740"/>
    </source>
</evidence>
<dbReference type="EMBL" id="FNVN01000001">
    <property type="protein sequence ID" value="SEG07251.1"/>
    <property type="molecule type" value="Genomic_DNA"/>
</dbReference>
<dbReference type="InterPro" id="IPR031803">
    <property type="entry name" value="BAT_GAF/HTH-assoc"/>
</dbReference>
<name>A0A1H5X6A4_9EURY</name>
<dbReference type="Pfam" id="PF04967">
    <property type="entry name" value="HTH_10"/>
    <property type="match status" value="1"/>
</dbReference>
<gene>
    <name evidence="5" type="ORF">DV707_00250</name>
    <name evidence="6" type="ORF">SAMN04488133_1510</name>
</gene>
<accession>A0A1H5X6A4</accession>
<dbReference type="Pfam" id="PF15915">
    <property type="entry name" value="BAT"/>
    <property type="match status" value="1"/>
</dbReference>
<keyword evidence="7" id="KW-1185">Reference proteome</keyword>
<dbReference type="Proteomes" id="UP000296733">
    <property type="component" value="Chromosome"/>
</dbReference>
<evidence type="ECO:0000313" key="6">
    <source>
        <dbReference type="EMBL" id="SEG07251.1"/>
    </source>
</evidence>
<evidence type="ECO:0000256" key="2">
    <source>
        <dbReference type="ARBA" id="ARBA00023163"/>
    </source>
</evidence>
<dbReference type="KEGG" id="hlm:DV707_00250"/>
<dbReference type="InterPro" id="IPR013324">
    <property type="entry name" value="RNA_pol_sigma_r3/r4-like"/>
</dbReference>
<dbReference type="InterPro" id="IPR036388">
    <property type="entry name" value="WH-like_DNA-bd_sf"/>
</dbReference>
<evidence type="ECO:0000313" key="8">
    <source>
        <dbReference type="Proteomes" id="UP000296733"/>
    </source>
</evidence>